<sequence length="111" mass="12678">MTSYHKSGIRSQSSTYLLRAHEYTDYGSHATGALHQYYHSLRPTSTMRDIEKKWISYEYEFSGLVDDLSTMLGDAVFPFNKFARRRAALRASSLYLPGVIKAMTTLKKSAE</sequence>
<dbReference type="Proteomes" id="UP000663842">
    <property type="component" value="Unassembled WGS sequence"/>
</dbReference>
<evidence type="ECO:0000313" key="1">
    <source>
        <dbReference type="EMBL" id="CAF4096795.1"/>
    </source>
</evidence>
<proteinExistence type="predicted"/>
<evidence type="ECO:0000313" key="2">
    <source>
        <dbReference type="Proteomes" id="UP000663842"/>
    </source>
</evidence>
<comment type="caution">
    <text evidence="1">The sequence shown here is derived from an EMBL/GenBank/DDBJ whole genome shotgun (WGS) entry which is preliminary data.</text>
</comment>
<dbReference type="AlphaFoldDB" id="A0A819UNB3"/>
<protein>
    <submittedName>
        <fullName evidence="1">Uncharacterized protein</fullName>
    </submittedName>
</protein>
<organism evidence="1 2">
    <name type="scientific">Rotaria magnacalcarata</name>
    <dbReference type="NCBI Taxonomy" id="392030"/>
    <lineage>
        <taxon>Eukaryota</taxon>
        <taxon>Metazoa</taxon>
        <taxon>Spiralia</taxon>
        <taxon>Gnathifera</taxon>
        <taxon>Rotifera</taxon>
        <taxon>Eurotatoria</taxon>
        <taxon>Bdelloidea</taxon>
        <taxon>Philodinida</taxon>
        <taxon>Philodinidae</taxon>
        <taxon>Rotaria</taxon>
    </lineage>
</organism>
<reference evidence="1" key="1">
    <citation type="submission" date="2021-02" db="EMBL/GenBank/DDBJ databases">
        <authorList>
            <person name="Nowell W R."/>
        </authorList>
    </citation>
    <scope>NUCLEOTIDE SEQUENCE</scope>
</reference>
<name>A0A819UNB3_9BILA</name>
<gene>
    <name evidence="1" type="ORF">UXM345_LOCUS22002</name>
</gene>
<dbReference type="EMBL" id="CAJOBF010003547">
    <property type="protein sequence ID" value="CAF4096795.1"/>
    <property type="molecule type" value="Genomic_DNA"/>
</dbReference>
<accession>A0A819UNB3</accession>